<keyword evidence="2" id="KW-1185">Reference proteome</keyword>
<protein>
    <submittedName>
        <fullName evidence="1">Uncharacterized protein</fullName>
    </submittedName>
</protein>
<dbReference type="AlphaFoldDB" id="A0A9P0Q5C9"/>
<dbReference type="EMBL" id="CAKOFQ010008003">
    <property type="protein sequence ID" value="CAH2010763.1"/>
    <property type="molecule type" value="Genomic_DNA"/>
</dbReference>
<evidence type="ECO:0000313" key="2">
    <source>
        <dbReference type="Proteomes" id="UP001152888"/>
    </source>
</evidence>
<reference evidence="1" key="1">
    <citation type="submission" date="2022-03" db="EMBL/GenBank/DDBJ databases">
        <authorList>
            <person name="Sayadi A."/>
        </authorList>
    </citation>
    <scope>NUCLEOTIDE SEQUENCE</scope>
</reference>
<comment type="caution">
    <text evidence="1">The sequence shown here is derived from an EMBL/GenBank/DDBJ whole genome shotgun (WGS) entry which is preliminary data.</text>
</comment>
<proteinExistence type="predicted"/>
<name>A0A9P0Q5C9_ACAOB</name>
<organism evidence="1 2">
    <name type="scientific">Acanthoscelides obtectus</name>
    <name type="common">Bean weevil</name>
    <name type="synonym">Bruchus obtectus</name>
    <dbReference type="NCBI Taxonomy" id="200917"/>
    <lineage>
        <taxon>Eukaryota</taxon>
        <taxon>Metazoa</taxon>
        <taxon>Ecdysozoa</taxon>
        <taxon>Arthropoda</taxon>
        <taxon>Hexapoda</taxon>
        <taxon>Insecta</taxon>
        <taxon>Pterygota</taxon>
        <taxon>Neoptera</taxon>
        <taxon>Endopterygota</taxon>
        <taxon>Coleoptera</taxon>
        <taxon>Polyphaga</taxon>
        <taxon>Cucujiformia</taxon>
        <taxon>Chrysomeloidea</taxon>
        <taxon>Chrysomelidae</taxon>
        <taxon>Bruchinae</taxon>
        <taxon>Bruchini</taxon>
        <taxon>Acanthoscelides</taxon>
    </lineage>
</organism>
<accession>A0A9P0Q5C9</accession>
<gene>
    <name evidence="1" type="ORF">ACAOBT_LOCUS31756</name>
</gene>
<evidence type="ECO:0000313" key="1">
    <source>
        <dbReference type="EMBL" id="CAH2010763.1"/>
    </source>
</evidence>
<sequence>MEMTYSIRLVLNKSVLRLANIDIVVIPILKMTKLLLFTFFAILLCLHFSLCLGQGESDYGPGKFDPPPIFPGKDYVEDIFNGLWEIQ</sequence>
<dbReference type="Proteomes" id="UP001152888">
    <property type="component" value="Unassembled WGS sequence"/>
</dbReference>